<name>X0ZIH3_9ZZZZ</name>
<keyword evidence="1" id="KW-0812">Transmembrane</keyword>
<proteinExistence type="predicted"/>
<organism evidence="2">
    <name type="scientific">marine sediment metagenome</name>
    <dbReference type="NCBI Taxonomy" id="412755"/>
    <lineage>
        <taxon>unclassified sequences</taxon>
        <taxon>metagenomes</taxon>
        <taxon>ecological metagenomes</taxon>
    </lineage>
</organism>
<feature type="transmembrane region" description="Helical" evidence="1">
    <location>
        <begin position="60"/>
        <end position="79"/>
    </location>
</feature>
<comment type="caution">
    <text evidence="2">The sequence shown here is derived from an EMBL/GenBank/DDBJ whole genome shotgun (WGS) entry which is preliminary data.</text>
</comment>
<protein>
    <submittedName>
        <fullName evidence="2">Uncharacterized protein</fullName>
    </submittedName>
</protein>
<reference evidence="2" key="1">
    <citation type="journal article" date="2014" name="Front. Microbiol.">
        <title>High frequency of phylogenetically diverse reductive dehalogenase-homologous genes in deep subseafloor sedimentary metagenomes.</title>
        <authorList>
            <person name="Kawai M."/>
            <person name="Futagami T."/>
            <person name="Toyoda A."/>
            <person name="Takaki Y."/>
            <person name="Nishi S."/>
            <person name="Hori S."/>
            <person name="Arai W."/>
            <person name="Tsubouchi T."/>
            <person name="Morono Y."/>
            <person name="Uchiyama I."/>
            <person name="Ito T."/>
            <person name="Fujiyama A."/>
            <person name="Inagaki F."/>
            <person name="Takami H."/>
        </authorList>
    </citation>
    <scope>NUCLEOTIDE SEQUENCE</scope>
    <source>
        <strain evidence="2">Expedition CK06-06</strain>
    </source>
</reference>
<accession>X0ZIH3</accession>
<dbReference type="AlphaFoldDB" id="X0ZIH3"/>
<keyword evidence="1" id="KW-1133">Transmembrane helix</keyword>
<feature type="transmembrane region" description="Helical" evidence="1">
    <location>
        <begin position="7"/>
        <end position="24"/>
    </location>
</feature>
<dbReference type="EMBL" id="BART01006753">
    <property type="protein sequence ID" value="GAG69164.1"/>
    <property type="molecule type" value="Genomic_DNA"/>
</dbReference>
<evidence type="ECO:0000313" key="2">
    <source>
        <dbReference type="EMBL" id="GAG69164.1"/>
    </source>
</evidence>
<gene>
    <name evidence="2" type="ORF">S01H4_15403</name>
</gene>
<keyword evidence="1" id="KW-0472">Membrane</keyword>
<sequence>MRRLVTWLFIIASIFGMVVFYSYIVPVFKGNEEFVDSEVGDDLTGAAKTAYDQNMSAYDIIVKLSGPSFIIALIIFGLISMQKRERYEGHYGRPLR</sequence>
<evidence type="ECO:0000256" key="1">
    <source>
        <dbReference type="SAM" id="Phobius"/>
    </source>
</evidence>